<proteinExistence type="predicted"/>
<feature type="non-terminal residue" evidence="1">
    <location>
        <position position="1"/>
    </location>
</feature>
<dbReference type="Pfam" id="PF16105">
    <property type="entry name" value="DUF4823"/>
    <property type="match status" value="1"/>
</dbReference>
<reference evidence="1 2" key="1">
    <citation type="journal article" date="2011" name="PLoS Pathog.">
        <title>Dynamic evolution of pathogenicity revealed by sequencing and comparative genomics of 19 Pseudomonas syringae isolates.</title>
        <authorList>
            <person name="Baltrus D.A."/>
            <person name="Nishimura M.T."/>
            <person name="Romanchuk A."/>
            <person name="Chang J.H."/>
            <person name="Mukhtar M.S."/>
            <person name="Cherkis K."/>
            <person name="Roach J."/>
            <person name="Grant S.R."/>
            <person name="Jones C.D."/>
            <person name="Dangl J.L."/>
        </authorList>
    </citation>
    <scope>NUCLEOTIDE SEQUENCE [LARGE SCALE GENOMIC DNA]</scope>
    <source>
        <strain evidence="1 2">301020</strain>
    </source>
</reference>
<protein>
    <submittedName>
        <fullName evidence="1">Uncharacterized protein</fullName>
    </submittedName>
</protein>
<gene>
    <name evidence="1" type="ORF">PSYMO_37536</name>
</gene>
<sequence>NHRPSASQMIPRMIEARSAGAHYLLYTRFAKADDRI</sequence>
<accession>A0A656GMN3</accession>
<dbReference type="EMBL" id="AEAG01002985">
    <property type="protein sequence ID" value="EGH26877.1"/>
    <property type="molecule type" value="Genomic_DNA"/>
</dbReference>
<comment type="caution">
    <text evidence="1">The sequence shown here is derived from an EMBL/GenBank/DDBJ whole genome shotgun (WGS) entry which is preliminary data.</text>
</comment>
<organism evidence="1 2">
    <name type="scientific">Pseudomonas amygdali pv. mori str. 301020</name>
    <dbReference type="NCBI Taxonomy" id="629261"/>
    <lineage>
        <taxon>Bacteria</taxon>
        <taxon>Pseudomonadati</taxon>
        <taxon>Pseudomonadota</taxon>
        <taxon>Gammaproteobacteria</taxon>
        <taxon>Pseudomonadales</taxon>
        <taxon>Pseudomonadaceae</taxon>
        <taxon>Pseudomonas</taxon>
        <taxon>Pseudomonas amygdali</taxon>
    </lineage>
</organism>
<dbReference type="AlphaFoldDB" id="A0A656GMN3"/>
<dbReference type="Proteomes" id="UP000003465">
    <property type="component" value="Unassembled WGS sequence"/>
</dbReference>
<feature type="non-terminal residue" evidence="1">
    <location>
        <position position="36"/>
    </location>
</feature>
<dbReference type="InterPro" id="IPR032248">
    <property type="entry name" value="DUF4823"/>
</dbReference>
<evidence type="ECO:0000313" key="1">
    <source>
        <dbReference type="EMBL" id="EGH26877.1"/>
    </source>
</evidence>
<evidence type="ECO:0000313" key="2">
    <source>
        <dbReference type="Proteomes" id="UP000003465"/>
    </source>
</evidence>
<name>A0A656GMN3_PSEA0</name>